<dbReference type="PaxDb" id="3218-PP1S457_25V6.1"/>
<feature type="region of interest" description="Disordered" evidence="1">
    <location>
        <begin position="360"/>
        <end position="388"/>
    </location>
</feature>
<dbReference type="Pfam" id="PF06075">
    <property type="entry name" value="DUF936"/>
    <property type="match status" value="1"/>
</dbReference>
<feature type="domain" description="DUF936" evidence="2">
    <location>
        <begin position="4"/>
        <end position="120"/>
    </location>
</feature>
<dbReference type="OrthoDB" id="1908057at2759"/>
<feature type="compositionally biased region" description="Basic and acidic residues" evidence="1">
    <location>
        <begin position="664"/>
        <end position="674"/>
    </location>
</feature>
<name>A9U357_PHYPA</name>
<dbReference type="EnsemblPlants" id="Pp3c7_26930V3.1">
    <property type="protein sequence ID" value="Pp3c7_26930V3.1"/>
    <property type="gene ID" value="Pp3c7_26930"/>
</dbReference>
<feature type="compositionally biased region" description="Polar residues" evidence="1">
    <location>
        <begin position="216"/>
        <end position="237"/>
    </location>
</feature>
<dbReference type="InterPro" id="IPR049172">
    <property type="entry name" value="DUF6857_pln"/>
</dbReference>
<proteinExistence type="predicted"/>
<dbReference type="eggNOG" id="ENOG502QV4V">
    <property type="taxonomic scope" value="Eukaryota"/>
</dbReference>
<dbReference type="InterPro" id="IPR010341">
    <property type="entry name" value="DUF936_pln"/>
</dbReference>
<feature type="compositionally biased region" description="Low complexity" evidence="1">
    <location>
        <begin position="636"/>
        <end position="653"/>
    </location>
</feature>
<dbReference type="Pfam" id="PF21647">
    <property type="entry name" value="DUF6857"/>
    <property type="match status" value="1"/>
</dbReference>
<evidence type="ECO:0000313" key="5">
    <source>
        <dbReference type="EMBL" id="PNR51742.1"/>
    </source>
</evidence>
<reference evidence="5 7" key="2">
    <citation type="journal article" date="2018" name="Plant J.">
        <title>The Physcomitrella patens chromosome-scale assembly reveals moss genome structure and evolution.</title>
        <authorList>
            <person name="Lang D."/>
            <person name="Ullrich K.K."/>
            <person name="Murat F."/>
            <person name="Fuchs J."/>
            <person name="Jenkins J."/>
            <person name="Haas F.B."/>
            <person name="Piednoel M."/>
            <person name="Gundlach H."/>
            <person name="Van Bel M."/>
            <person name="Meyberg R."/>
            <person name="Vives C."/>
            <person name="Morata J."/>
            <person name="Symeonidi A."/>
            <person name="Hiss M."/>
            <person name="Muchero W."/>
            <person name="Kamisugi Y."/>
            <person name="Saleh O."/>
            <person name="Blanc G."/>
            <person name="Decker E.L."/>
            <person name="van Gessel N."/>
            <person name="Grimwood J."/>
            <person name="Hayes R.D."/>
            <person name="Graham S.W."/>
            <person name="Gunter L.E."/>
            <person name="McDaniel S.F."/>
            <person name="Hoernstein S.N.W."/>
            <person name="Larsson A."/>
            <person name="Li F.W."/>
            <person name="Perroud P.F."/>
            <person name="Phillips J."/>
            <person name="Ranjan P."/>
            <person name="Rokshar D.S."/>
            <person name="Rothfels C.J."/>
            <person name="Schneider L."/>
            <person name="Shu S."/>
            <person name="Stevenson D.W."/>
            <person name="Thummler F."/>
            <person name="Tillich M."/>
            <person name="Villarreal Aguilar J.C."/>
            <person name="Widiez T."/>
            <person name="Wong G.K."/>
            <person name="Wymore A."/>
            <person name="Zhang Y."/>
            <person name="Zimmer A.D."/>
            <person name="Quatrano R.S."/>
            <person name="Mayer K.F.X."/>
            <person name="Goodstein D."/>
            <person name="Casacuberta J.M."/>
            <person name="Vandepoele K."/>
            <person name="Reski R."/>
            <person name="Cuming A.C."/>
            <person name="Tuskan G.A."/>
            <person name="Maumus F."/>
            <person name="Salse J."/>
            <person name="Schmutz J."/>
            <person name="Rensing S.A."/>
        </authorList>
    </citation>
    <scope>NUCLEOTIDE SEQUENCE [LARGE SCALE GENOMIC DNA]</scope>
    <source>
        <strain evidence="6 7">cv. Gransden 2004</strain>
    </source>
</reference>
<evidence type="ECO:0000259" key="2">
    <source>
        <dbReference type="Pfam" id="PF06075"/>
    </source>
</evidence>
<dbReference type="RefSeq" id="XP_024380005.1">
    <property type="nucleotide sequence ID" value="XM_024524237.2"/>
</dbReference>
<evidence type="ECO:0000313" key="4">
    <source>
        <dbReference type="EMBL" id="EDQ49909.1"/>
    </source>
</evidence>
<dbReference type="EMBL" id="DS545337">
    <property type="protein sequence ID" value="EDQ49909.1"/>
    <property type="molecule type" value="Genomic_DNA"/>
</dbReference>
<feature type="domain" description="DUF6857" evidence="3">
    <location>
        <begin position="469"/>
        <end position="844"/>
    </location>
</feature>
<dbReference type="AlphaFoldDB" id="A9U357"/>
<organism>
    <name type="scientific">Physcomitrium patens</name>
    <name type="common">Spreading-leaved earth moss</name>
    <name type="synonym">Physcomitrella patens</name>
    <dbReference type="NCBI Taxonomy" id="3218"/>
    <lineage>
        <taxon>Eukaryota</taxon>
        <taxon>Viridiplantae</taxon>
        <taxon>Streptophyta</taxon>
        <taxon>Embryophyta</taxon>
        <taxon>Bryophyta</taxon>
        <taxon>Bryophytina</taxon>
        <taxon>Bryopsida</taxon>
        <taxon>Funariidae</taxon>
        <taxon>Funariales</taxon>
        <taxon>Funariaceae</taxon>
        <taxon>Physcomitrium</taxon>
    </lineage>
</organism>
<feature type="region of interest" description="Disordered" evidence="1">
    <location>
        <begin position="145"/>
        <end position="178"/>
    </location>
</feature>
<dbReference type="PANTHER" id="PTHR31928:SF4">
    <property type="entry name" value="OS08G0541500 PROTEIN"/>
    <property type="match status" value="1"/>
</dbReference>
<dbReference type="OMA" id="RNSAEMP"/>
<protein>
    <submittedName>
        <fullName evidence="4">Predicted protein</fullName>
    </submittedName>
</protein>
<dbReference type="Gramene" id="Pp3c7_26930V3.2">
    <property type="protein sequence ID" value="Pp3c7_26930V3.2"/>
    <property type="gene ID" value="Pp3c7_26930"/>
</dbReference>
<dbReference type="GeneID" id="112284445"/>
<gene>
    <name evidence="6" type="primary">LOC112284445</name>
    <name evidence="5" type="ORF">PHYPA_010930</name>
    <name evidence="4" type="ORF">PHYPADRAFT_101176</name>
</gene>
<dbReference type="HOGENOM" id="CLU_009340_3_0_1"/>
<feature type="region of interest" description="Disordered" evidence="1">
    <location>
        <begin position="212"/>
        <end position="254"/>
    </location>
</feature>
<dbReference type="InterPro" id="IPR048297">
    <property type="entry name" value="DUF936_dom_pln"/>
</dbReference>
<accession>A9U357</accession>
<dbReference type="Gramene" id="Pp3c7_26930V3.1">
    <property type="protein sequence ID" value="Pp3c7_26930V3.1"/>
    <property type="gene ID" value="Pp3c7_26930"/>
</dbReference>
<dbReference type="EnsemblPlants" id="Pp3c7_26930V3.2">
    <property type="protein sequence ID" value="Pp3c7_26930V3.2"/>
    <property type="gene ID" value="Pp3c7_26930"/>
</dbReference>
<reference evidence="4 7" key="1">
    <citation type="journal article" date="2008" name="Science">
        <title>The Physcomitrella genome reveals evolutionary insights into the conquest of land by plants.</title>
        <authorList>
            <person name="Rensing S."/>
            <person name="Lang D."/>
            <person name="Zimmer A."/>
            <person name="Terry A."/>
            <person name="Salamov A."/>
            <person name="Shapiro H."/>
            <person name="Nishiyama T."/>
            <person name="Perroud P.-F."/>
            <person name="Lindquist E."/>
            <person name="Kamisugi Y."/>
            <person name="Tanahashi T."/>
            <person name="Sakakibara K."/>
            <person name="Fujita T."/>
            <person name="Oishi K."/>
            <person name="Shin-I T."/>
            <person name="Kuroki Y."/>
            <person name="Toyoda A."/>
            <person name="Suzuki Y."/>
            <person name="Hashimoto A."/>
            <person name="Yamaguchi K."/>
            <person name="Sugano A."/>
            <person name="Kohara Y."/>
            <person name="Fujiyama A."/>
            <person name="Anterola A."/>
            <person name="Aoki S."/>
            <person name="Ashton N."/>
            <person name="Barbazuk W.B."/>
            <person name="Barker E."/>
            <person name="Bennetzen J."/>
            <person name="Bezanilla M."/>
            <person name="Blankenship R."/>
            <person name="Cho S.H."/>
            <person name="Dutcher S."/>
            <person name="Estelle M."/>
            <person name="Fawcett J.A."/>
            <person name="Gundlach H."/>
            <person name="Hanada K."/>
            <person name="Heyl A."/>
            <person name="Hicks K.A."/>
            <person name="Hugh J."/>
            <person name="Lohr M."/>
            <person name="Mayer K."/>
            <person name="Melkozernov A."/>
            <person name="Murata T."/>
            <person name="Nelson D."/>
            <person name="Pils B."/>
            <person name="Prigge M."/>
            <person name="Reiss B."/>
            <person name="Renner T."/>
            <person name="Rombauts S."/>
            <person name="Rushton P."/>
            <person name="Sanderfoot A."/>
            <person name="Schween G."/>
            <person name="Shiu S.-H."/>
            <person name="Stueber K."/>
            <person name="Theodoulou F.L."/>
            <person name="Tu H."/>
            <person name="Van de Peer Y."/>
            <person name="Verrier P.J."/>
            <person name="Waters E."/>
            <person name="Wood A."/>
            <person name="Yang L."/>
            <person name="Cove D."/>
            <person name="Cuming A."/>
            <person name="Hasebe M."/>
            <person name="Lucas S."/>
            <person name="Mishler D.B."/>
            <person name="Reski R."/>
            <person name="Grigoriev I."/>
            <person name="Quatrano R.S."/>
            <person name="Boore J.L."/>
        </authorList>
    </citation>
    <scope>NUCLEOTIDE SEQUENCE [LARGE SCALE GENOMIC DNA]</scope>
    <source>
        <strain evidence="6 7">cv. Gransden 2004</strain>
    </source>
</reference>
<dbReference type="FunCoup" id="A9U357">
    <property type="interactions" value="2040"/>
</dbReference>
<sequence>MATLTPGVLLKLLKHINSDVKVTGEHRSALLQVISIVPALAGGELWPNQGFYIKVSDSSHATYVSLGEEHDDLILSDKLQLGQFIHVDRLEAGSPVPLLRGVRPLPGRHQCVGNPEDLVATVVPTSFSLDTSFQPDLFQPDLRTSDTIDRFDPSSAESIAGKNAERSNGLVGRSNSTLSNSSHKFYDVDVTVEKTIEISSDDFGAQLSERLARGTMSRNTSFKPHSSIESVRSNNPQEEGRPLSRSKMRQDKPKAYVDCTSVQKEVTKNSSPSRSQSIMSSLFTDRRSPASLFTRSVVACPEDRIIPYRDTPVTSSRAKQTSPITKRSVSTGRVVNGLDATKRRGSLGCTGRAAEPVNVAAKSVRKSWEGAATKNGKDRTQPKPSIKDVKATLWSSLSGSRNKLVDCNSNSSLDGGPGSPHVGLGKIKVKADSNVSVNGPGSPTHSISSITTCNDIEVSSILGLSSGNFWESLPGNLAMYGMEALQSRETAALAAVDALQEASAAESVLRSLSMFAELCSVARTDHPQPSVEQFLSLSQSLKNAVAVSDALSTARNSAEMPTPTEDANDVSYDKAQVVMDKSRSATSWVNAALTSDLASFSVQSKQAGSGTHRNFPKRASSQQLQVMLDNGPSTVPRGRSSSPSMSSRATSSPKTRAALATVTNEKKSAAESRSHSPVPVLTSRRCNAISRIGLGKITKTSSKVVPEAQPPDQLKIPPPAPTPATPPAAWVRGKGVAETSELAKKVQNESQRWFLNFMEGALDVGFHIATSGIGEREDIYGAKVMSQQENSHIATMLSQLKRVNDWLDQVGDGLDTKLIETKARLKRKIYDFLLQHVESAAAALGNVSSVTVYSKPQLVN</sequence>
<evidence type="ECO:0000259" key="3">
    <source>
        <dbReference type="Pfam" id="PF21647"/>
    </source>
</evidence>
<dbReference type="PANTHER" id="PTHR31928">
    <property type="entry name" value="EXPRESSED PROTEIN"/>
    <property type="match status" value="1"/>
</dbReference>
<reference evidence="6" key="3">
    <citation type="submission" date="2020-12" db="UniProtKB">
        <authorList>
            <consortium name="EnsemblPlants"/>
        </authorList>
    </citation>
    <scope>IDENTIFICATION</scope>
</reference>
<feature type="compositionally biased region" description="Pro residues" evidence="1">
    <location>
        <begin position="716"/>
        <end position="726"/>
    </location>
</feature>
<dbReference type="EMBL" id="ABEU02000007">
    <property type="protein sequence ID" value="PNR51742.1"/>
    <property type="molecule type" value="Genomic_DNA"/>
</dbReference>
<feature type="region of interest" description="Disordered" evidence="1">
    <location>
        <begin position="701"/>
        <end position="726"/>
    </location>
</feature>
<evidence type="ECO:0000313" key="6">
    <source>
        <dbReference type="EnsemblPlants" id="Pp3c7_26930V3.1"/>
    </source>
</evidence>
<dbReference type="KEGG" id="ppp:112284445"/>
<feature type="compositionally biased region" description="Basic and acidic residues" evidence="1">
    <location>
        <begin position="375"/>
        <end position="388"/>
    </location>
</feature>
<feature type="region of interest" description="Disordered" evidence="1">
    <location>
        <begin position="629"/>
        <end position="679"/>
    </location>
</feature>
<feature type="compositionally biased region" description="Basic and acidic residues" evidence="1">
    <location>
        <begin position="238"/>
        <end position="254"/>
    </location>
</feature>
<dbReference type="Proteomes" id="UP000006727">
    <property type="component" value="Chromosome 7"/>
</dbReference>
<evidence type="ECO:0000313" key="7">
    <source>
        <dbReference type="Proteomes" id="UP000006727"/>
    </source>
</evidence>
<evidence type="ECO:0000256" key="1">
    <source>
        <dbReference type="SAM" id="MobiDB-lite"/>
    </source>
</evidence>
<keyword evidence="7" id="KW-1185">Reference proteome</keyword>